<dbReference type="InterPro" id="IPR036396">
    <property type="entry name" value="Cyt_P450_sf"/>
</dbReference>
<dbReference type="SUPFAM" id="SSF48264">
    <property type="entry name" value="Cytochrome P450"/>
    <property type="match status" value="1"/>
</dbReference>
<proteinExistence type="inferred from homology"/>
<sequence length="424" mass="48622">MLAEALSNVVNGTSFDSIFQGIDPGLYNTIAISLGVAGAVYLAQAHFHEKSNLPPLVPYTNPIKGSTEEYQADPSGWVKKQKAKYGPVFRAHLNGRIITVVGKDLVRDVALRPDMKQLLESFRNLTLDTADLLKGNPWLKYFPTLNKYWAKMHYKFTTPVRKHRALLKSEVGPVVERRVRECKSPGWKRPDDMLQTLIEMYPADQINIDEIVLILITLIFASVHTTSMNSNFALYFIAAYPGYVEELLEEQDKVFQELGITDTSDPVATWTFEVVKRLEKLDSFVRESFRYRDDHLALPHRQVEFKDITLSNGMLIPKGQHISLDHEEVYRSEEWQGPNPDKFDPWRFVGKNKQATKIGADYLPFGIGRFACPGRFFAIQEIKTVLSILIRNYHISMVDKFQIIHVGNSIRLPYGRVKFERRQS</sequence>
<comment type="similarity">
    <text evidence="2">Belongs to the cytochrome P450 family.</text>
</comment>
<dbReference type="InterPro" id="IPR001128">
    <property type="entry name" value="Cyt_P450"/>
</dbReference>
<comment type="caution">
    <text evidence="5">The sequence shown here is derived from an EMBL/GenBank/DDBJ whole genome shotgun (WGS) entry which is preliminary data.</text>
</comment>
<protein>
    <submittedName>
        <fullName evidence="5">Cytochrome P450</fullName>
    </submittedName>
</protein>
<dbReference type="GO" id="GO:0016705">
    <property type="term" value="F:oxidoreductase activity, acting on paired donors, with incorporation or reduction of molecular oxygen"/>
    <property type="evidence" value="ECO:0007669"/>
    <property type="project" value="InterPro"/>
</dbReference>
<dbReference type="Proteomes" id="UP000193498">
    <property type="component" value="Unassembled WGS sequence"/>
</dbReference>
<reference evidence="5 7" key="1">
    <citation type="submission" date="2016-07" db="EMBL/GenBank/DDBJ databases">
        <title>Pervasive Adenine N6-methylation of Active Genes in Fungi.</title>
        <authorList>
            <consortium name="DOE Joint Genome Institute"/>
            <person name="Mondo S.J."/>
            <person name="Dannebaum R.O."/>
            <person name="Kuo R.C."/>
            <person name="Labutti K."/>
            <person name="Haridas S."/>
            <person name="Kuo A."/>
            <person name="Salamov A."/>
            <person name="Ahrendt S.R."/>
            <person name="Lipzen A."/>
            <person name="Sullivan W."/>
            <person name="Andreopoulos W.B."/>
            <person name="Clum A."/>
            <person name="Lindquist E."/>
            <person name="Daum C."/>
            <person name="Ramamoorthy G.K."/>
            <person name="Gryganskyi A."/>
            <person name="Culley D."/>
            <person name="Magnuson J.K."/>
            <person name="James T.Y."/>
            <person name="O'Malley M.A."/>
            <person name="Stajich J.E."/>
            <person name="Spatafora J.W."/>
            <person name="Visel A."/>
            <person name="Grigoriev I.V."/>
        </authorList>
    </citation>
    <scope>NUCLEOTIDE SEQUENCE [LARGE SCALE GENOMIC DNA]</scope>
    <source>
        <strain evidence="5 7">CBS 931.73</strain>
    </source>
</reference>
<feature type="binding site" description="axial binding residue" evidence="4">
    <location>
        <position position="372"/>
    </location>
    <ligand>
        <name>heme</name>
        <dbReference type="ChEBI" id="CHEBI:30413"/>
    </ligand>
    <ligandPart>
        <name>Fe</name>
        <dbReference type="ChEBI" id="CHEBI:18248"/>
    </ligandPart>
</feature>
<dbReference type="GO" id="GO:0005506">
    <property type="term" value="F:iron ion binding"/>
    <property type="evidence" value="ECO:0007669"/>
    <property type="project" value="InterPro"/>
</dbReference>
<keyword evidence="4" id="KW-0349">Heme</keyword>
<evidence type="ECO:0000256" key="1">
    <source>
        <dbReference type="ARBA" id="ARBA00001971"/>
    </source>
</evidence>
<dbReference type="CDD" id="cd11041">
    <property type="entry name" value="CYP503A1-like"/>
    <property type="match status" value="1"/>
</dbReference>
<dbReference type="Pfam" id="PF00067">
    <property type="entry name" value="p450"/>
    <property type="match status" value="1"/>
</dbReference>
<evidence type="ECO:0000256" key="3">
    <source>
        <dbReference type="ARBA" id="ARBA00022723"/>
    </source>
</evidence>
<dbReference type="STRING" id="1314790.A0A1Y1X074"/>
<dbReference type="OrthoDB" id="1844152at2759"/>
<keyword evidence="3 4" id="KW-0479">Metal-binding</keyword>
<dbReference type="InParanoid" id="A0A1Y1X074"/>
<gene>
    <name evidence="6" type="ORF">K493DRAFT_222471</name>
    <name evidence="5" type="ORF">K493DRAFT_243842</name>
</gene>
<evidence type="ECO:0000313" key="7">
    <source>
        <dbReference type="Proteomes" id="UP000193498"/>
    </source>
</evidence>
<evidence type="ECO:0000313" key="5">
    <source>
        <dbReference type="EMBL" id="ORX79133.1"/>
    </source>
</evidence>
<dbReference type="PRINTS" id="PR00463">
    <property type="entry name" value="EP450I"/>
</dbReference>
<evidence type="ECO:0000313" key="6">
    <source>
        <dbReference type="EMBL" id="ORX93832.1"/>
    </source>
</evidence>
<dbReference type="EMBL" id="MCFE01000794">
    <property type="protein sequence ID" value="ORX79133.1"/>
    <property type="molecule type" value="Genomic_DNA"/>
</dbReference>
<dbReference type="EMBL" id="MCFE01000221">
    <property type="protein sequence ID" value="ORX93832.1"/>
    <property type="molecule type" value="Genomic_DNA"/>
</dbReference>
<name>A0A1Y1X074_9FUNG</name>
<dbReference type="InterPro" id="IPR002401">
    <property type="entry name" value="Cyt_P450_E_grp-I"/>
</dbReference>
<dbReference type="GO" id="GO:0004497">
    <property type="term" value="F:monooxygenase activity"/>
    <property type="evidence" value="ECO:0007669"/>
    <property type="project" value="InterPro"/>
</dbReference>
<accession>A0A1Y1X074</accession>
<organism evidence="5 7">
    <name type="scientific">Basidiobolus meristosporus CBS 931.73</name>
    <dbReference type="NCBI Taxonomy" id="1314790"/>
    <lineage>
        <taxon>Eukaryota</taxon>
        <taxon>Fungi</taxon>
        <taxon>Fungi incertae sedis</taxon>
        <taxon>Zoopagomycota</taxon>
        <taxon>Entomophthoromycotina</taxon>
        <taxon>Basidiobolomycetes</taxon>
        <taxon>Basidiobolales</taxon>
        <taxon>Basidiobolaceae</taxon>
        <taxon>Basidiobolus</taxon>
    </lineage>
</organism>
<comment type="cofactor">
    <cofactor evidence="1 4">
        <name>heme</name>
        <dbReference type="ChEBI" id="CHEBI:30413"/>
    </cofactor>
</comment>
<dbReference type="PANTHER" id="PTHR46206">
    <property type="entry name" value="CYTOCHROME P450"/>
    <property type="match status" value="1"/>
</dbReference>
<dbReference type="Gene3D" id="1.10.630.10">
    <property type="entry name" value="Cytochrome P450"/>
    <property type="match status" value="2"/>
</dbReference>
<keyword evidence="4" id="KW-0408">Iron</keyword>
<evidence type="ECO:0000256" key="4">
    <source>
        <dbReference type="PIRSR" id="PIRSR602401-1"/>
    </source>
</evidence>
<dbReference type="GO" id="GO:0020037">
    <property type="term" value="F:heme binding"/>
    <property type="evidence" value="ECO:0007669"/>
    <property type="project" value="InterPro"/>
</dbReference>
<keyword evidence="7" id="KW-1185">Reference proteome</keyword>
<dbReference type="AlphaFoldDB" id="A0A1Y1X074"/>
<evidence type="ECO:0000256" key="2">
    <source>
        <dbReference type="ARBA" id="ARBA00010617"/>
    </source>
</evidence>